<dbReference type="EMBL" id="LKHV02000001">
    <property type="protein sequence ID" value="MCS5707953.1"/>
    <property type="molecule type" value="Genomic_DNA"/>
</dbReference>
<dbReference type="Gene3D" id="1.10.10.10">
    <property type="entry name" value="Winged helix-like DNA-binding domain superfamily/Winged helix DNA-binding domain"/>
    <property type="match status" value="1"/>
</dbReference>
<dbReference type="InterPro" id="IPR036390">
    <property type="entry name" value="WH_DNA-bd_sf"/>
</dbReference>
<dbReference type="Proteomes" id="UP000051494">
    <property type="component" value="Unassembled WGS sequence"/>
</dbReference>
<dbReference type="AlphaFoldDB" id="A0A0Q9YA00"/>
<name>A0A0Q9YA00_9GAMM</name>
<dbReference type="SUPFAM" id="SSF46785">
    <property type="entry name" value="Winged helix' DNA-binding domain"/>
    <property type="match status" value="1"/>
</dbReference>
<proteinExistence type="predicted"/>
<keyword evidence="3" id="KW-1185">Reference proteome</keyword>
<reference evidence="2" key="2">
    <citation type="journal article" date="2016" name="Genome Announc.">
        <title>Draft Genome Sequences of Two Novel Amoeba-Resistant Intranuclear Bacteria, 'Candidatus Berkiella cookevillensis' and 'Candidatus Berkiella aquae'.</title>
        <authorList>
            <person name="Mehari Y.T."/>
            <person name="Arivett B.A."/>
            <person name="Farone A.L."/>
            <person name="Gunderson J.H."/>
            <person name="Farone M.B."/>
        </authorList>
    </citation>
    <scope>NUCLEOTIDE SEQUENCE</scope>
    <source>
        <strain evidence="2">CC99</strain>
    </source>
</reference>
<dbReference type="EMBL" id="LKHV01000015">
    <property type="protein sequence ID" value="KRG17549.1"/>
    <property type="molecule type" value="Genomic_DNA"/>
</dbReference>
<reference evidence="2" key="3">
    <citation type="submission" date="2021-06" db="EMBL/GenBank/DDBJ databases">
        <title>Genomic Description and Analysis of Intracellular Bacteria, Candidatus Berkiella cookevillensis and Candidatus Berkiella aquae.</title>
        <authorList>
            <person name="Kidane D.T."/>
            <person name="Mehari Y.T."/>
            <person name="Rice F.C."/>
            <person name="Arivett B.A."/>
            <person name="Farone A.L."/>
            <person name="Berk S.G."/>
            <person name="Farone M.B."/>
        </authorList>
    </citation>
    <scope>NUCLEOTIDE SEQUENCE</scope>
    <source>
        <strain evidence="2">CC99</strain>
    </source>
</reference>
<sequence length="90" mass="10290">MISFVDDRDGCLFIATVHRSELSASSKRSEKTEEVILHLLRENPKMTIKELSDAIGIASRNIEMQLSKLKKSKKIERIGPDKGDYWKVND</sequence>
<dbReference type="RefSeq" id="WP_057625389.1">
    <property type="nucleotide sequence ID" value="NZ_LKHV02000001.1"/>
</dbReference>
<reference evidence="1" key="1">
    <citation type="submission" date="2015-09" db="EMBL/GenBank/DDBJ databases">
        <title>Draft Genome Sequences of Two Novel Amoeba-resistant Intranuclear Bacteria, Candidatus Berkiella cookevillensis and Candidatus Berkiella aquae.</title>
        <authorList>
            <person name="Mehari Y.T."/>
            <person name="Arivett B.A."/>
            <person name="Farone A.L."/>
            <person name="Gunderson J.H."/>
            <person name="Farone M.B."/>
        </authorList>
    </citation>
    <scope>NUCLEOTIDE SEQUENCE [LARGE SCALE GENOMIC DNA]</scope>
    <source>
        <strain evidence="1">CC99</strain>
    </source>
</reference>
<dbReference type="Pfam" id="PF13412">
    <property type="entry name" value="HTH_24"/>
    <property type="match status" value="1"/>
</dbReference>
<accession>A0A0Q9YA00</accession>
<evidence type="ECO:0000313" key="1">
    <source>
        <dbReference type="EMBL" id="KRG17549.1"/>
    </source>
</evidence>
<comment type="caution">
    <text evidence="1">The sequence shown here is derived from an EMBL/GenBank/DDBJ whole genome shotgun (WGS) entry which is preliminary data.</text>
</comment>
<dbReference type="STRING" id="437022.CC99x_02294"/>
<organism evidence="1">
    <name type="scientific">Candidatus Berkiella cookevillensis</name>
    <dbReference type="NCBI Taxonomy" id="437022"/>
    <lineage>
        <taxon>Bacteria</taxon>
        <taxon>Pseudomonadati</taxon>
        <taxon>Pseudomonadota</taxon>
        <taxon>Gammaproteobacteria</taxon>
        <taxon>Candidatus Berkiellales</taxon>
        <taxon>Candidatus Berkiellaceae</taxon>
        <taxon>Candidatus Berkiella</taxon>
    </lineage>
</organism>
<protein>
    <submittedName>
        <fullName evidence="2">Winged helix-turn-helix transcriptional regulator</fullName>
    </submittedName>
</protein>
<evidence type="ECO:0000313" key="2">
    <source>
        <dbReference type="EMBL" id="MCS5707953.1"/>
    </source>
</evidence>
<gene>
    <name evidence="2" type="ORF">CC99x_003450</name>
    <name evidence="1" type="ORF">CC99x_02294</name>
</gene>
<dbReference type="InterPro" id="IPR036388">
    <property type="entry name" value="WH-like_DNA-bd_sf"/>
</dbReference>
<evidence type="ECO:0000313" key="3">
    <source>
        <dbReference type="Proteomes" id="UP000051494"/>
    </source>
</evidence>